<organism evidence="2 3">
    <name type="scientific">Glomus cerebriforme</name>
    <dbReference type="NCBI Taxonomy" id="658196"/>
    <lineage>
        <taxon>Eukaryota</taxon>
        <taxon>Fungi</taxon>
        <taxon>Fungi incertae sedis</taxon>
        <taxon>Mucoromycota</taxon>
        <taxon>Glomeromycotina</taxon>
        <taxon>Glomeromycetes</taxon>
        <taxon>Glomerales</taxon>
        <taxon>Glomeraceae</taxon>
        <taxon>Glomus</taxon>
    </lineage>
</organism>
<keyword evidence="3" id="KW-1185">Reference proteome</keyword>
<sequence length="409" mass="44792">MELQNNFQDNAAVINPQLPFSSHKGKNDIRDSTSKPILDTRIRSPIFQGVILGWIATISAIILMVFAIILSQIVDYKVVWNLRIGIFLSAVTVITRTMSVIVGFMLPAILAGMLTFVQIPILKVSGATISKLMEASMTRGIWSTVTACFNSGRTYKLTIIVASVMMWQYMTSAADLYLHITATEKVQQLPGKTISSARGINIATNCSEKFPPFDTCGQWEAATNGGLLNPARASKTYQNVSETLQIWRADGGQNFNLEADYGTTTGYICPETLWSATGNTQDHNLDDVFVNITTLTNDITINKFTSTNPIRAIVSARYARGGLTNYDSEFVNEVHGDLSLLMYCQIFASLIKYEVTLGSLKAIPFGNLTNPQLVALVGASTRMTQRAANDVADVVYKGDSELFANAFAQ</sequence>
<feature type="transmembrane region" description="Helical" evidence="1">
    <location>
        <begin position="46"/>
        <end position="71"/>
    </location>
</feature>
<dbReference type="STRING" id="658196.A0A397SG13"/>
<dbReference type="AlphaFoldDB" id="A0A397SG13"/>
<dbReference type="Proteomes" id="UP000265703">
    <property type="component" value="Unassembled WGS sequence"/>
</dbReference>
<keyword evidence="1" id="KW-1133">Transmembrane helix</keyword>
<name>A0A397SG13_9GLOM</name>
<evidence type="ECO:0000313" key="2">
    <source>
        <dbReference type="EMBL" id="RIA84958.1"/>
    </source>
</evidence>
<feature type="transmembrane region" description="Helical" evidence="1">
    <location>
        <begin position="101"/>
        <end position="122"/>
    </location>
</feature>
<protein>
    <submittedName>
        <fullName evidence="2">Uncharacterized protein</fullName>
    </submittedName>
</protein>
<proteinExistence type="predicted"/>
<comment type="caution">
    <text evidence="2">The sequence shown here is derived from an EMBL/GenBank/DDBJ whole genome shotgun (WGS) entry which is preliminary data.</text>
</comment>
<keyword evidence="1" id="KW-0812">Transmembrane</keyword>
<gene>
    <name evidence="2" type="ORF">C1645_831533</name>
</gene>
<reference evidence="2 3" key="1">
    <citation type="submission" date="2018-06" db="EMBL/GenBank/DDBJ databases">
        <title>Comparative genomics reveals the genomic features of Rhizophagus irregularis, R. cerebriforme, R. diaphanum and Gigaspora rosea, and their symbiotic lifestyle signature.</title>
        <authorList>
            <person name="Morin E."/>
            <person name="San Clemente H."/>
            <person name="Chen E.C.H."/>
            <person name="De La Providencia I."/>
            <person name="Hainaut M."/>
            <person name="Kuo A."/>
            <person name="Kohler A."/>
            <person name="Murat C."/>
            <person name="Tang N."/>
            <person name="Roy S."/>
            <person name="Loubradou J."/>
            <person name="Henrissat B."/>
            <person name="Grigoriev I.V."/>
            <person name="Corradi N."/>
            <person name="Roux C."/>
            <person name="Martin F.M."/>
        </authorList>
    </citation>
    <scope>NUCLEOTIDE SEQUENCE [LARGE SCALE GENOMIC DNA]</scope>
    <source>
        <strain evidence="2 3">DAOM 227022</strain>
    </source>
</reference>
<accession>A0A397SG13</accession>
<feature type="transmembrane region" description="Helical" evidence="1">
    <location>
        <begin position="78"/>
        <end position="95"/>
    </location>
</feature>
<dbReference type="OrthoDB" id="2396651at2759"/>
<evidence type="ECO:0000256" key="1">
    <source>
        <dbReference type="SAM" id="Phobius"/>
    </source>
</evidence>
<dbReference type="EMBL" id="QKYT01000458">
    <property type="protein sequence ID" value="RIA84958.1"/>
    <property type="molecule type" value="Genomic_DNA"/>
</dbReference>
<keyword evidence="1" id="KW-0472">Membrane</keyword>
<evidence type="ECO:0000313" key="3">
    <source>
        <dbReference type="Proteomes" id="UP000265703"/>
    </source>
</evidence>